<feature type="region of interest" description="Disordered" evidence="1">
    <location>
        <begin position="129"/>
        <end position="172"/>
    </location>
</feature>
<reference evidence="2" key="1">
    <citation type="submission" date="2022-12" db="EMBL/GenBank/DDBJ databases">
        <title>New Phytohabitans aurantiacus sp. RD004123 nov., an actinomycete isolated from soil.</title>
        <authorList>
            <person name="Triningsih D.W."/>
            <person name="Harunari E."/>
            <person name="Igarashi Y."/>
        </authorList>
    </citation>
    <scope>NUCLEOTIDE SEQUENCE</scope>
    <source>
        <strain evidence="2">RD004123</strain>
    </source>
</reference>
<feature type="compositionally biased region" description="Low complexity" evidence="1">
    <location>
        <begin position="133"/>
        <end position="152"/>
    </location>
</feature>
<name>A0ABQ5QJU8_9ACTN</name>
<evidence type="ECO:0000256" key="1">
    <source>
        <dbReference type="SAM" id="MobiDB-lite"/>
    </source>
</evidence>
<proteinExistence type="predicted"/>
<protein>
    <submittedName>
        <fullName evidence="2">Uncharacterized protein</fullName>
    </submittedName>
</protein>
<evidence type="ECO:0000313" key="2">
    <source>
        <dbReference type="EMBL" id="GLH94793.1"/>
    </source>
</evidence>
<feature type="region of interest" description="Disordered" evidence="1">
    <location>
        <begin position="218"/>
        <end position="253"/>
    </location>
</feature>
<dbReference type="EMBL" id="BSDI01000001">
    <property type="protein sequence ID" value="GLH94793.1"/>
    <property type="molecule type" value="Genomic_DNA"/>
</dbReference>
<evidence type="ECO:0000313" key="3">
    <source>
        <dbReference type="Proteomes" id="UP001144280"/>
    </source>
</evidence>
<feature type="compositionally biased region" description="Polar residues" evidence="1">
    <location>
        <begin position="160"/>
        <end position="171"/>
    </location>
</feature>
<gene>
    <name evidence="2" type="ORF">Pa4123_00650</name>
</gene>
<organism evidence="2 3">
    <name type="scientific">Phytohabitans aurantiacus</name>
    <dbReference type="NCBI Taxonomy" id="3016789"/>
    <lineage>
        <taxon>Bacteria</taxon>
        <taxon>Bacillati</taxon>
        <taxon>Actinomycetota</taxon>
        <taxon>Actinomycetes</taxon>
        <taxon>Micromonosporales</taxon>
        <taxon>Micromonosporaceae</taxon>
    </lineage>
</organism>
<accession>A0ABQ5QJU8</accession>
<sequence length="253" mass="25517">MGLWDALLGKMLIARKRRIGSREAEQMLSAPGSNPAHPELSYLLAAAAAPPRSDELVGLAAAVAAYERAGLTAGETAVPAARRSWLTRSIAVKAAAGTAVLLFGGTALAAETGNLPDAAQKHAHDLFSGLGVPPAGRASATPTPAGPASALPTPAPSPSNHGRTISPSSPATLGLCRAWDASEKNPTGKKMASEAFEDLSRAAGGEANIAEFCAPLLDAGPAENGQGPPSAKPSHPNEGKGRGRPTTTPHQKG</sequence>
<comment type="caution">
    <text evidence="2">The sequence shown here is derived from an EMBL/GenBank/DDBJ whole genome shotgun (WGS) entry which is preliminary data.</text>
</comment>
<dbReference type="Proteomes" id="UP001144280">
    <property type="component" value="Unassembled WGS sequence"/>
</dbReference>
<keyword evidence="3" id="KW-1185">Reference proteome</keyword>